<dbReference type="RefSeq" id="WP_116847866.1">
    <property type="nucleotide sequence ID" value="NZ_QTJU01000004.1"/>
</dbReference>
<dbReference type="OrthoDB" id="9795306at2"/>
<accession>A0A3E1NIM8</accession>
<comment type="caution">
    <text evidence="2">The sequence shown here is derived from an EMBL/GenBank/DDBJ whole genome shotgun (WGS) entry which is preliminary data.</text>
</comment>
<reference evidence="2 3" key="1">
    <citation type="submission" date="2018-08" db="EMBL/GenBank/DDBJ databases">
        <title>Chitinophagaceae sp. K23C18032701, a novel bacterium isolated from forest soil.</title>
        <authorList>
            <person name="Wang C."/>
        </authorList>
    </citation>
    <scope>NUCLEOTIDE SEQUENCE [LARGE SCALE GENOMIC DNA]</scope>
    <source>
        <strain evidence="2 3">K23C18032701</strain>
    </source>
</reference>
<dbReference type="PANTHER" id="PTHR33990:SF1">
    <property type="entry name" value="PROTEIN YJDN"/>
    <property type="match status" value="1"/>
</dbReference>
<name>A0A3E1NIM8_9BACT</name>
<dbReference type="PANTHER" id="PTHR33990">
    <property type="entry name" value="PROTEIN YJDN-RELATED"/>
    <property type="match status" value="1"/>
</dbReference>
<keyword evidence="3" id="KW-1185">Reference proteome</keyword>
<dbReference type="CDD" id="cd06588">
    <property type="entry name" value="PhnB_like"/>
    <property type="match status" value="1"/>
</dbReference>
<gene>
    <name evidence="2" type="ORF">DXN05_13905</name>
</gene>
<feature type="domain" description="Glyoxalase/fosfomycin resistance/dioxygenase" evidence="1">
    <location>
        <begin position="4"/>
        <end position="135"/>
    </location>
</feature>
<dbReference type="Pfam" id="PF00903">
    <property type="entry name" value="Glyoxalase"/>
    <property type="match status" value="1"/>
</dbReference>
<dbReference type="EMBL" id="QTJU01000004">
    <property type="protein sequence ID" value="RFM27789.1"/>
    <property type="molecule type" value="Genomic_DNA"/>
</dbReference>
<dbReference type="SUPFAM" id="SSF54593">
    <property type="entry name" value="Glyoxalase/Bleomycin resistance protein/Dihydroxybiphenyl dioxygenase"/>
    <property type="match status" value="1"/>
</dbReference>
<dbReference type="AlphaFoldDB" id="A0A3E1NIM8"/>
<sequence>MSAINPYLTFNGNCEEAFEFYKSVFGGSFLTLMRFDSIPPGDYAPAEEEKNRIMHVALPIGPNSTLMGSDRMAAHGPGTNGDNFSIAFNPDSEAQADQVFNGLAQGGNITMPLAKVFWGAYFGMLTDKYGVNWMVNYEYNKQ</sequence>
<evidence type="ECO:0000313" key="2">
    <source>
        <dbReference type="EMBL" id="RFM27789.1"/>
    </source>
</evidence>
<protein>
    <submittedName>
        <fullName evidence="2">VOC family protein</fullName>
    </submittedName>
</protein>
<proteinExistence type="predicted"/>
<evidence type="ECO:0000313" key="3">
    <source>
        <dbReference type="Proteomes" id="UP000261284"/>
    </source>
</evidence>
<evidence type="ECO:0000259" key="1">
    <source>
        <dbReference type="Pfam" id="PF00903"/>
    </source>
</evidence>
<dbReference type="InterPro" id="IPR028973">
    <property type="entry name" value="PhnB-like"/>
</dbReference>
<dbReference type="InterPro" id="IPR004360">
    <property type="entry name" value="Glyas_Fos-R_dOase_dom"/>
</dbReference>
<dbReference type="InterPro" id="IPR029068">
    <property type="entry name" value="Glyas_Bleomycin-R_OHBP_Dase"/>
</dbReference>
<dbReference type="Proteomes" id="UP000261284">
    <property type="component" value="Unassembled WGS sequence"/>
</dbReference>
<organism evidence="2 3">
    <name type="scientific">Deminuibacter soli</name>
    <dbReference type="NCBI Taxonomy" id="2291815"/>
    <lineage>
        <taxon>Bacteria</taxon>
        <taxon>Pseudomonadati</taxon>
        <taxon>Bacteroidota</taxon>
        <taxon>Chitinophagia</taxon>
        <taxon>Chitinophagales</taxon>
        <taxon>Chitinophagaceae</taxon>
        <taxon>Deminuibacter</taxon>
    </lineage>
</organism>
<dbReference type="Gene3D" id="3.10.180.10">
    <property type="entry name" value="2,3-Dihydroxybiphenyl 1,2-Dioxygenase, domain 1"/>
    <property type="match status" value="1"/>
</dbReference>